<dbReference type="InterPro" id="IPR008323">
    <property type="entry name" value="UCP033563"/>
</dbReference>
<dbReference type="Pfam" id="PF06245">
    <property type="entry name" value="DUF1015"/>
    <property type="match status" value="1"/>
</dbReference>
<gene>
    <name evidence="1" type="ORF">FRY97_04560</name>
</gene>
<name>A0A5C6RZX8_9BACT</name>
<dbReference type="PANTHER" id="PTHR36454:SF1">
    <property type="entry name" value="DUF1015 DOMAIN-CONTAINING PROTEIN"/>
    <property type="match status" value="1"/>
</dbReference>
<evidence type="ECO:0000313" key="1">
    <source>
        <dbReference type="EMBL" id="TXB67667.1"/>
    </source>
</evidence>
<organism evidence="1 2">
    <name type="scientific">Phaeodactylibacter luteus</name>
    <dbReference type="NCBI Taxonomy" id="1564516"/>
    <lineage>
        <taxon>Bacteria</taxon>
        <taxon>Pseudomonadati</taxon>
        <taxon>Bacteroidota</taxon>
        <taxon>Saprospiria</taxon>
        <taxon>Saprospirales</taxon>
        <taxon>Haliscomenobacteraceae</taxon>
        <taxon>Phaeodactylibacter</taxon>
    </lineage>
</organism>
<dbReference type="EMBL" id="VOOR01000006">
    <property type="protein sequence ID" value="TXB67667.1"/>
    <property type="molecule type" value="Genomic_DNA"/>
</dbReference>
<evidence type="ECO:0000313" key="2">
    <source>
        <dbReference type="Proteomes" id="UP000321580"/>
    </source>
</evidence>
<keyword evidence="2" id="KW-1185">Reference proteome</keyword>
<dbReference type="AlphaFoldDB" id="A0A5C6RZX8"/>
<reference evidence="1 2" key="1">
    <citation type="submission" date="2019-08" db="EMBL/GenBank/DDBJ databases">
        <title>Genome of Phaeodactylibacter luteus.</title>
        <authorList>
            <person name="Bowman J.P."/>
        </authorList>
    </citation>
    <scope>NUCLEOTIDE SEQUENCE [LARGE SCALE GENOMIC DNA]</scope>
    <source>
        <strain evidence="1 2">KCTC 42180</strain>
    </source>
</reference>
<dbReference type="Proteomes" id="UP000321580">
    <property type="component" value="Unassembled WGS sequence"/>
</dbReference>
<proteinExistence type="predicted"/>
<comment type="caution">
    <text evidence="1">The sequence shown here is derived from an EMBL/GenBank/DDBJ whole genome shotgun (WGS) entry which is preliminary data.</text>
</comment>
<protein>
    <submittedName>
        <fullName evidence="1">DUF1015 domain-containing protein</fullName>
    </submittedName>
</protein>
<dbReference type="OrthoDB" id="9781616at2"/>
<dbReference type="PANTHER" id="PTHR36454">
    <property type="entry name" value="LMO2823 PROTEIN"/>
    <property type="match status" value="1"/>
</dbReference>
<dbReference type="RefSeq" id="WP_147166248.1">
    <property type="nucleotide sequence ID" value="NZ_VOOR01000006.1"/>
</dbReference>
<sequence>MQLTPFRATYPLLDEVESPKDFFSNVKQDYRKYYASGLFGRFGRPGLYIYSIRKASHVYTGVMGGVAVEDFLEGRIRKHEHTIAEKEAKQLQLLKSRQAAVKPVLLAHEPVPELQAWLERYTQACQPVLAVPFEDKEEEHLIWAVEEPEHIHWLQGIFRQQVPVSYIADGHHRTFTAVEMYQRMKNGEEKEVYSSFFAAFFPFQHIEIFDFNRVVSSLNGHSPATFVAHLSHWFEVAVLQAPSRPSRKFEVTMLLQGQWYLLRWKERVLLEYADKEVLLDAMLLNHKIMAGLLGIEDVRNDKRIYYVEGPKGVKGVAKQVEKHEEAVAFCLYPVQMQEVMKIADLGKVLPPKSTWFEPRMKNGLLVQAYH</sequence>
<accession>A0A5C6RZX8</accession>